<dbReference type="EMBL" id="HACA01033219">
    <property type="protein sequence ID" value="CDW50580.1"/>
    <property type="molecule type" value="Transcribed_RNA"/>
</dbReference>
<dbReference type="AlphaFoldDB" id="A0A0K2VJS2"/>
<sequence length="75" mass="8248">MLLKIPLNPSFGEICFEEGTNAIELKDLSEGARYSSSPISLFLSTSSKMSFELLLYVLIPSTSGCLVPTYFPHSK</sequence>
<reference evidence="1" key="1">
    <citation type="submission" date="2014-05" db="EMBL/GenBank/DDBJ databases">
        <authorList>
            <person name="Chronopoulou M."/>
        </authorList>
    </citation>
    <scope>NUCLEOTIDE SEQUENCE</scope>
    <source>
        <tissue evidence="1">Whole organism</tissue>
    </source>
</reference>
<organism evidence="1">
    <name type="scientific">Lepeophtheirus salmonis</name>
    <name type="common">Salmon louse</name>
    <name type="synonym">Caligus salmonis</name>
    <dbReference type="NCBI Taxonomy" id="72036"/>
    <lineage>
        <taxon>Eukaryota</taxon>
        <taxon>Metazoa</taxon>
        <taxon>Ecdysozoa</taxon>
        <taxon>Arthropoda</taxon>
        <taxon>Crustacea</taxon>
        <taxon>Multicrustacea</taxon>
        <taxon>Hexanauplia</taxon>
        <taxon>Copepoda</taxon>
        <taxon>Siphonostomatoida</taxon>
        <taxon>Caligidae</taxon>
        <taxon>Lepeophtheirus</taxon>
    </lineage>
</organism>
<evidence type="ECO:0000313" key="1">
    <source>
        <dbReference type="EMBL" id="CDW50580.1"/>
    </source>
</evidence>
<accession>A0A0K2VJS2</accession>
<proteinExistence type="predicted"/>
<name>A0A0K2VJS2_LEPSM</name>
<protein>
    <submittedName>
        <fullName evidence="1">Uncharacterized protein</fullName>
    </submittedName>
</protein>